<dbReference type="InterPro" id="IPR053749">
    <property type="entry name" value="TA_system-associated_sf"/>
</dbReference>
<sequence length="569" mass="64316">MLQKKLLGSKILITSTLLLGGCNFFPEPASLIQSPQQNLASGQSTKSLYQNVKNFIPTGSSLTVPNDPVSSNSIIQADFNDDGENEAVTFYKSNVTANKVGAVVLHKEEQQWSPLVNFSGNGYEISWGSATDIDGDGIPELLIGWKMGVSAGNVLDIYKWSDNHFVKITQLNYHELELIESQAQFRLAIWKREFDDVYKVDVVKWNQGTFVSDKTLYPSYFLKVSDYFQQRAKAVPDAAHYWYYLADSLVKAKQPESALHAINKGMTLSTVVPPFNQYDELKKTIEAQIESRGNQDVQYYVPYADLTINIPKQLAPMISIEDQEGVSNEYIVNVYITDQKKKGLLFSIEIHSKDFTSREELPFPIILETEHLMYMIRLSSENPFIEDQDNLLYKTFNQASNVMNDISASIRLGAPFPKYVNTEDTLLINQITEAYRQITHVNIGGELKSETLETFTYQQKEYRFLGEDINTHEKLIDYLSSSFTTDAIQDYIDTAGIIEHNKRLAQPNADGGSLLTYPKASVIQARDLGSEKQYDLRVPLANSLSFEVIHISFRKTEAGWRISSSPLSL</sequence>
<reference evidence="1 2" key="1">
    <citation type="submission" date="2018-08" db="EMBL/GenBank/DDBJ databases">
        <title>Bacillus jemisoniae sp. nov., Bacillus chryseoplanitiae sp. nov., Bacillus resnikiae sp. nov., and Bacillus frankliniae sp. nov., isolated from Viking spacecraft and associated surfaces.</title>
        <authorList>
            <person name="Seuylemezian A."/>
            <person name="Vaishampayan P."/>
        </authorList>
    </citation>
    <scope>NUCLEOTIDE SEQUENCE [LARGE SCALE GENOMIC DNA]</scope>
    <source>
        <strain evidence="1 2">MA001</strain>
    </source>
</reference>
<evidence type="ECO:0000313" key="2">
    <source>
        <dbReference type="Proteomes" id="UP000266016"/>
    </source>
</evidence>
<dbReference type="AlphaFoldDB" id="A0A398B321"/>
<keyword evidence="2" id="KW-1185">Reference proteome</keyword>
<proteinExistence type="predicted"/>
<protein>
    <recommendedName>
        <fullName evidence="3">Lipoprotein</fullName>
    </recommendedName>
</protein>
<gene>
    <name evidence="1" type="ORF">D1953_14205</name>
</gene>
<dbReference type="RefSeq" id="WP_119117849.1">
    <property type="nucleotide sequence ID" value="NZ_QWVS01000026.1"/>
</dbReference>
<dbReference type="Gene3D" id="3.10.450.420">
    <property type="match status" value="1"/>
</dbReference>
<evidence type="ECO:0000313" key="1">
    <source>
        <dbReference type="EMBL" id="RID84349.1"/>
    </source>
</evidence>
<dbReference type="InterPro" id="IPR028994">
    <property type="entry name" value="Integrin_alpha_N"/>
</dbReference>
<dbReference type="PROSITE" id="PS51257">
    <property type="entry name" value="PROKAR_LIPOPROTEIN"/>
    <property type="match status" value="1"/>
</dbReference>
<evidence type="ECO:0008006" key="3">
    <source>
        <dbReference type="Google" id="ProtNLM"/>
    </source>
</evidence>
<dbReference type="EMBL" id="QWVS01000026">
    <property type="protein sequence ID" value="RID84349.1"/>
    <property type="molecule type" value="Genomic_DNA"/>
</dbReference>
<comment type="caution">
    <text evidence="1">The sequence shown here is derived from an EMBL/GenBank/DDBJ whole genome shotgun (WGS) entry which is preliminary data.</text>
</comment>
<name>A0A398B321_9BACI</name>
<organism evidence="1 2">
    <name type="scientific">Peribacillus asahii</name>
    <dbReference type="NCBI Taxonomy" id="228899"/>
    <lineage>
        <taxon>Bacteria</taxon>
        <taxon>Bacillati</taxon>
        <taxon>Bacillota</taxon>
        <taxon>Bacilli</taxon>
        <taxon>Bacillales</taxon>
        <taxon>Bacillaceae</taxon>
        <taxon>Peribacillus</taxon>
    </lineage>
</organism>
<dbReference type="InterPro" id="IPR031841">
    <property type="entry name" value="Endopep_inhib"/>
</dbReference>
<dbReference type="Pfam" id="PF16800">
    <property type="entry name" value="Endopep_inhib"/>
    <property type="match status" value="1"/>
</dbReference>
<dbReference type="Gene3D" id="2.130.10.130">
    <property type="entry name" value="Integrin alpha, N-terminal"/>
    <property type="match status" value="1"/>
</dbReference>
<dbReference type="SUPFAM" id="SSF69318">
    <property type="entry name" value="Integrin alpha N-terminal domain"/>
    <property type="match status" value="1"/>
</dbReference>
<dbReference type="Proteomes" id="UP000266016">
    <property type="component" value="Unassembled WGS sequence"/>
</dbReference>
<accession>A0A398B321</accession>